<dbReference type="FunFam" id="3.30.160.60:FF:000145">
    <property type="entry name" value="Zinc finger protein 574"/>
    <property type="match status" value="1"/>
</dbReference>
<feature type="domain" description="C2H2-type" evidence="10">
    <location>
        <begin position="97"/>
        <end position="127"/>
    </location>
</feature>
<feature type="domain" description="C2H2-type" evidence="10">
    <location>
        <begin position="275"/>
        <end position="301"/>
    </location>
</feature>
<accession>A0A226DL04</accession>
<dbReference type="PANTHER" id="PTHR24399:SF23">
    <property type="entry name" value="C2H2-TYPE DOMAIN-CONTAINING PROTEIN"/>
    <property type="match status" value="1"/>
</dbReference>
<comment type="caution">
    <text evidence="11">The sequence shown here is derived from an EMBL/GenBank/DDBJ whole genome shotgun (WGS) entry which is preliminary data.</text>
</comment>
<keyword evidence="5" id="KW-0862">Zinc</keyword>
<evidence type="ECO:0000256" key="8">
    <source>
        <dbReference type="ARBA" id="ARBA00023242"/>
    </source>
</evidence>
<feature type="domain" description="C2H2-type" evidence="10">
    <location>
        <begin position="157"/>
        <end position="184"/>
    </location>
</feature>
<dbReference type="Pfam" id="PF00096">
    <property type="entry name" value="zf-C2H2"/>
    <property type="match status" value="4"/>
</dbReference>
<dbReference type="GO" id="GO:0001227">
    <property type="term" value="F:DNA-binding transcription repressor activity, RNA polymerase II-specific"/>
    <property type="evidence" value="ECO:0007669"/>
    <property type="project" value="TreeGrafter"/>
</dbReference>
<feature type="domain" description="C2H2-type" evidence="10">
    <location>
        <begin position="129"/>
        <end position="156"/>
    </location>
</feature>
<sequence length="301" mass="34842">MDLKPGKKWGSPKCSKTFETYNGLTRHSVCHDSDAKVKCEICSVICKNRPTLSSHKWRFHSNRKRPSCHICHGVFSSSISLRNHIEIMHSKKERPRLPCTFPGCGKTYLTKGNVVRHVQIEHTQNSVRFPCTLCGKEFKRRNELEQHIPTHTTEKPHKCATCGRSFAHKGTLTSHEMTHLEKSTRPVLQCHVCPQTFLSRSALQSHIRVEHENQRNYPCALCNKRYSKPSYLKRHVVARHAANKELIHSCDKCEYRTHAKANLAYHRLHHNAARYGCYFCGKKFFTSNQLVPHCRVHTLEK</sequence>
<dbReference type="SUPFAM" id="SSF57667">
    <property type="entry name" value="beta-beta-alpha zinc fingers"/>
    <property type="match status" value="5"/>
</dbReference>
<dbReference type="Proteomes" id="UP000198287">
    <property type="component" value="Unassembled WGS sequence"/>
</dbReference>
<keyword evidence="7" id="KW-0804">Transcription</keyword>
<dbReference type="InterPro" id="IPR013087">
    <property type="entry name" value="Znf_C2H2_type"/>
</dbReference>
<feature type="domain" description="C2H2-type" evidence="10">
    <location>
        <begin position="188"/>
        <end position="216"/>
    </location>
</feature>
<reference evidence="11 12" key="1">
    <citation type="submission" date="2015-12" db="EMBL/GenBank/DDBJ databases">
        <title>The genome of Folsomia candida.</title>
        <authorList>
            <person name="Faddeeva A."/>
            <person name="Derks M.F."/>
            <person name="Anvar Y."/>
            <person name="Smit S."/>
            <person name="Van Straalen N."/>
            <person name="Roelofs D."/>
        </authorList>
    </citation>
    <scope>NUCLEOTIDE SEQUENCE [LARGE SCALE GENOMIC DNA]</scope>
    <source>
        <strain evidence="11 12">VU population</strain>
        <tissue evidence="11">Whole body</tissue>
    </source>
</reference>
<dbReference type="GO" id="GO:0000978">
    <property type="term" value="F:RNA polymerase II cis-regulatory region sequence-specific DNA binding"/>
    <property type="evidence" value="ECO:0007669"/>
    <property type="project" value="TreeGrafter"/>
</dbReference>
<dbReference type="SMART" id="SM00355">
    <property type="entry name" value="ZnF_C2H2"/>
    <property type="match status" value="10"/>
</dbReference>
<dbReference type="PROSITE" id="PS00028">
    <property type="entry name" value="ZINC_FINGER_C2H2_1"/>
    <property type="match status" value="7"/>
</dbReference>
<comment type="subcellular location">
    <subcellularLocation>
        <location evidence="1">Nucleus</location>
    </subcellularLocation>
</comment>
<dbReference type="PANTHER" id="PTHR24399">
    <property type="entry name" value="ZINC FINGER AND BTB DOMAIN-CONTAINING"/>
    <property type="match status" value="1"/>
</dbReference>
<feature type="domain" description="C2H2-type" evidence="10">
    <location>
        <begin position="66"/>
        <end position="94"/>
    </location>
</feature>
<evidence type="ECO:0000256" key="1">
    <source>
        <dbReference type="ARBA" id="ARBA00004123"/>
    </source>
</evidence>
<evidence type="ECO:0000256" key="6">
    <source>
        <dbReference type="ARBA" id="ARBA00023015"/>
    </source>
</evidence>
<evidence type="ECO:0000256" key="5">
    <source>
        <dbReference type="ARBA" id="ARBA00022833"/>
    </source>
</evidence>
<dbReference type="EMBL" id="LNIX01000018">
    <property type="protein sequence ID" value="OXA45291.1"/>
    <property type="molecule type" value="Genomic_DNA"/>
</dbReference>
<dbReference type="OMA" id="IRVEHEN"/>
<keyword evidence="6" id="KW-0805">Transcription regulation</keyword>
<keyword evidence="4 9" id="KW-0863">Zinc-finger</keyword>
<gene>
    <name evidence="11" type="ORF">Fcan01_19898</name>
</gene>
<feature type="domain" description="C2H2-type" evidence="10">
    <location>
        <begin position="217"/>
        <end position="245"/>
    </location>
</feature>
<keyword evidence="12" id="KW-1185">Reference proteome</keyword>
<keyword evidence="2" id="KW-0479">Metal-binding</keyword>
<dbReference type="STRING" id="158441.A0A226DL04"/>
<evidence type="ECO:0000256" key="4">
    <source>
        <dbReference type="ARBA" id="ARBA00022771"/>
    </source>
</evidence>
<evidence type="ECO:0000256" key="3">
    <source>
        <dbReference type="ARBA" id="ARBA00022737"/>
    </source>
</evidence>
<evidence type="ECO:0000256" key="2">
    <source>
        <dbReference type="ARBA" id="ARBA00022723"/>
    </source>
</evidence>
<dbReference type="Gene3D" id="3.30.160.60">
    <property type="entry name" value="Classic Zinc Finger"/>
    <property type="match status" value="6"/>
</dbReference>
<evidence type="ECO:0000256" key="7">
    <source>
        <dbReference type="ARBA" id="ARBA00023163"/>
    </source>
</evidence>
<keyword evidence="8" id="KW-0539">Nucleus</keyword>
<dbReference type="Pfam" id="PF13894">
    <property type="entry name" value="zf-C2H2_4"/>
    <property type="match status" value="1"/>
</dbReference>
<organism evidence="11 12">
    <name type="scientific">Folsomia candida</name>
    <name type="common">Springtail</name>
    <dbReference type="NCBI Taxonomy" id="158441"/>
    <lineage>
        <taxon>Eukaryota</taxon>
        <taxon>Metazoa</taxon>
        <taxon>Ecdysozoa</taxon>
        <taxon>Arthropoda</taxon>
        <taxon>Hexapoda</taxon>
        <taxon>Collembola</taxon>
        <taxon>Entomobryomorpha</taxon>
        <taxon>Isotomoidea</taxon>
        <taxon>Isotomidae</taxon>
        <taxon>Proisotominae</taxon>
        <taxon>Folsomia</taxon>
    </lineage>
</organism>
<dbReference type="OrthoDB" id="3437960at2759"/>
<keyword evidence="3" id="KW-0677">Repeat</keyword>
<evidence type="ECO:0000313" key="11">
    <source>
        <dbReference type="EMBL" id="OXA45291.1"/>
    </source>
</evidence>
<protein>
    <submittedName>
        <fullName evidence="11">Zinc finger protein 83</fullName>
    </submittedName>
</protein>
<dbReference type="FunFam" id="3.30.160.60:FF:000621">
    <property type="entry name" value="FLT3-interacting zinc finger 1"/>
    <property type="match status" value="1"/>
</dbReference>
<dbReference type="PROSITE" id="PS50157">
    <property type="entry name" value="ZINC_FINGER_C2H2_2"/>
    <property type="match status" value="7"/>
</dbReference>
<proteinExistence type="predicted"/>
<evidence type="ECO:0000256" key="9">
    <source>
        <dbReference type="PROSITE-ProRule" id="PRU00042"/>
    </source>
</evidence>
<dbReference type="GO" id="GO:0008270">
    <property type="term" value="F:zinc ion binding"/>
    <property type="evidence" value="ECO:0007669"/>
    <property type="project" value="UniProtKB-KW"/>
</dbReference>
<name>A0A226DL04_FOLCA</name>
<dbReference type="AlphaFoldDB" id="A0A226DL04"/>
<evidence type="ECO:0000313" key="12">
    <source>
        <dbReference type="Proteomes" id="UP000198287"/>
    </source>
</evidence>
<evidence type="ECO:0000259" key="10">
    <source>
        <dbReference type="PROSITE" id="PS50157"/>
    </source>
</evidence>
<dbReference type="InterPro" id="IPR036236">
    <property type="entry name" value="Znf_C2H2_sf"/>
</dbReference>
<dbReference type="GO" id="GO:0005654">
    <property type="term" value="C:nucleoplasm"/>
    <property type="evidence" value="ECO:0007669"/>
    <property type="project" value="TreeGrafter"/>
</dbReference>